<protein>
    <submittedName>
        <fullName evidence="2">Uncharacterized protein</fullName>
    </submittedName>
</protein>
<evidence type="ECO:0000256" key="1">
    <source>
        <dbReference type="SAM" id="Phobius"/>
    </source>
</evidence>
<keyword evidence="1" id="KW-0812">Transmembrane</keyword>
<keyword evidence="1" id="KW-1133">Transmembrane helix</keyword>
<organism evidence="2">
    <name type="scientific">Cacopsylla melanoneura</name>
    <dbReference type="NCBI Taxonomy" id="428564"/>
    <lineage>
        <taxon>Eukaryota</taxon>
        <taxon>Metazoa</taxon>
        <taxon>Ecdysozoa</taxon>
        <taxon>Arthropoda</taxon>
        <taxon>Hexapoda</taxon>
        <taxon>Insecta</taxon>
        <taxon>Pterygota</taxon>
        <taxon>Neoptera</taxon>
        <taxon>Paraneoptera</taxon>
        <taxon>Hemiptera</taxon>
        <taxon>Sternorrhyncha</taxon>
        <taxon>Psylloidea</taxon>
        <taxon>Psyllidae</taxon>
        <taxon>Psyllinae</taxon>
        <taxon>Cacopsylla</taxon>
    </lineage>
</organism>
<reference evidence="2" key="1">
    <citation type="submission" date="2021-05" db="EMBL/GenBank/DDBJ databases">
        <authorList>
            <person name="Alioto T."/>
            <person name="Alioto T."/>
            <person name="Gomez Garrido J."/>
        </authorList>
    </citation>
    <scope>NUCLEOTIDE SEQUENCE</scope>
</reference>
<feature type="transmembrane region" description="Helical" evidence="1">
    <location>
        <begin position="98"/>
        <end position="118"/>
    </location>
</feature>
<proteinExistence type="predicted"/>
<dbReference type="AlphaFoldDB" id="A0A8D8R1I6"/>
<sequence>MSFSRRVTSSKKMSFSAAGQKKLFETLGEIVSQLEILQDFFLQQKNGGNTLFEFNSSRCLSFLFYILVVRNSQSFYIFILQVCSSSYCEKIQVDNRRFFTFCIRTHFFYNTIIAWHVSKTLSFFYYYIFQQFKFVIPVFMLILYSFLF</sequence>
<keyword evidence="1" id="KW-0472">Membrane</keyword>
<evidence type="ECO:0000313" key="2">
    <source>
        <dbReference type="EMBL" id="CAG6642534.1"/>
    </source>
</evidence>
<dbReference type="EMBL" id="HBUF01122994">
    <property type="protein sequence ID" value="CAG6642534.1"/>
    <property type="molecule type" value="Transcribed_RNA"/>
</dbReference>
<accession>A0A8D8R1I6</accession>
<name>A0A8D8R1I6_9HEMI</name>